<evidence type="ECO:0000256" key="1">
    <source>
        <dbReference type="SAM" id="MobiDB-lite"/>
    </source>
</evidence>
<feature type="compositionally biased region" description="Low complexity" evidence="1">
    <location>
        <begin position="141"/>
        <end position="150"/>
    </location>
</feature>
<evidence type="ECO:0000259" key="2">
    <source>
        <dbReference type="Pfam" id="PF00078"/>
    </source>
</evidence>
<feature type="region of interest" description="Disordered" evidence="1">
    <location>
        <begin position="138"/>
        <end position="182"/>
    </location>
</feature>
<dbReference type="InterPro" id="IPR036691">
    <property type="entry name" value="Endo/exonu/phosph_ase_sf"/>
</dbReference>
<dbReference type="PANTHER" id="PTHR19446">
    <property type="entry name" value="REVERSE TRANSCRIPTASES"/>
    <property type="match status" value="1"/>
</dbReference>
<dbReference type="SUPFAM" id="SSF56219">
    <property type="entry name" value="DNase I-like"/>
    <property type="match status" value="1"/>
</dbReference>
<dbReference type="HOGENOM" id="CLU_352815_0_0_1"/>
<dbReference type="InterPro" id="IPR000477">
    <property type="entry name" value="RT_dom"/>
</dbReference>
<feature type="region of interest" description="Disordered" evidence="1">
    <location>
        <begin position="246"/>
        <end position="274"/>
    </location>
</feature>
<proteinExistence type="predicted"/>
<reference evidence="3 4" key="1">
    <citation type="journal article" date="2005" name="PLoS Biol.">
        <title>The genomes of Oryza sativa: a history of duplications.</title>
        <authorList>
            <person name="Yu J."/>
            <person name="Wang J."/>
            <person name="Lin W."/>
            <person name="Li S."/>
            <person name="Li H."/>
            <person name="Zhou J."/>
            <person name="Ni P."/>
            <person name="Dong W."/>
            <person name="Hu S."/>
            <person name="Zeng C."/>
            <person name="Zhang J."/>
            <person name="Zhang Y."/>
            <person name="Li R."/>
            <person name="Xu Z."/>
            <person name="Li S."/>
            <person name="Li X."/>
            <person name="Zheng H."/>
            <person name="Cong L."/>
            <person name="Lin L."/>
            <person name="Yin J."/>
            <person name="Geng J."/>
            <person name="Li G."/>
            <person name="Shi J."/>
            <person name="Liu J."/>
            <person name="Lv H."/>
            <person name="Li J."/>
            <person name="Wang J."/>
            <person name="Deng Y."/>
            <person name="Ran L."/>
            <person name="Shi X."/>
            <person name="Wang X."/>
            <person name="Wu Q."/>
            <person name="Li C."/>
            <person name="Ren X."/>
            <person name="Wang J."/>
            <person name="Wang X."/>
            <person name="Li D."/>
            <person name="Liu D."/>
            <person name="Zhang X."/>
            <person name="Ji Z."/>
            <person name="Zhao W."/>
            <person name="Sun Y."/>
            <person name="Zhang Z."/>
            <person name="Bao J."/>
            <person name="Han Y."/>
            <person name="Dong L."/>
            <person name="Ji J."/>
            <person name="Chen P."/>
            <person name="Wu S."/>
            <person name="Liu J."/>
            <person name="Xiao Y."/>
            <person name="Bu D."/>
            <person name="Tan J."/>
            <person name="Yang L."/>
            <person name="Ye C."/>
            <person name="Zhang J."/>
            <person name="Xu J."/>
            <person name="Zhou Y."/>
            <person name="Yu Y."/>
            <person name="Zhang B."/>
            <person name="Zhuang S."/>
            <person name="Wei H."/>
            <person name="Liu B."/>
            <person name="Lei M."/>
            <person name="Yu H."/>
            <person name="Li Y."/>
            <person name="Xu H."/>
            <person name="Wei S."/>
            <person name="He X."/>
            <person name="Fang L."/>
            <person name="Zhang Z."/>
            <person name="Zhang Y."/>
            <person name="Huang X."/>
            <person name="Su Z."/>
            <person name="Tong W."/>
            <person name="Li J."/>
            <person name="Tong Z."/>
            <person name="Li S."/>
            <person name="Ye J."/>
            <person name="Wang L."/>
            <person name="Fang L."/>
            <person name="Lei T."/>
            <person name="Chen C."/>
            <person name="Chen H."/>
            <person name="Xu Z."/>
            <person name="Li H."/>
            <person name="Huang H."/>
            <person name="Zhang F."/>
            <person name="Xu H."/>
            <person name="Li N."/>
            <person name="Zhao C."/>
            <person name="Li S."/>
            <person name="Dong L."/>
            <person name="Huang Y."/>
            <person name="Li L."/>
            <person name="Xi Y."/>
            <person name="Qi Q."/>
            <person name="Li W."/>
            <person name="Zhang B."/>
            <person name="Hu W."/>
            <person name="Zhang Y."/>
            <person name="Tian X."/>
            <person name="Jiao Y."/>
            <person name="Liang X."/>
            <person name="Jin J."/>
            <person name="Gao L."/>
            <person name="Zheng W."/>
            <person name="Hao B."/>
            <person name="Liu S."/>
            <person name="Wang W."/>
            <person name="Yuan L."/>
            <person name="Cao M."/>
            <person name="McDermott J."/>
            <person name="Samudrala R."/>
            <person name="Wang J."/>
            <person name="Wong G.K."/>
            <person name="Yang H."/>
        </authorList>
    </citation>
    <scope>NUCLEOTIDE SEQUENCE [LARGE SCALE GENOMIC DNA]</scope>
    <source>
        <strain evidence="4">cv. 93-11</strain>
    </source>
</reference>
<dbReference type="Proteomes" id="UP000007015">
    <property type="component" value="Chromosome 6"/>
</dbReference>
<dbReference type="STRING" id="39946.B8B2I4"/>
<dbReference type="InterPro" id="IPR043502">
    <property type="entry name" value="DNA/RNA_pol_sf"/>
</dbReference>
<evidence type="ECO:0000313" key="3">
    <source>
        <dbReference type="EMBL" id="EEC81314.1"/>
    </source>
</evidence>
<dbReference type="Gramene" id="BGIOSGA020529-TA">
    <property type="protein sequence ID" value="BGIOSGA020529-PA"/>
    <property type="gene ID" value="BGIOSGA020529"/>
</dbReference>
<accession>B8B2I4</accession>
<feature type="domain" description="Reverse transcriptase" evidence="2">
    <location>
        <begin position="689"/>
        <end position="794"/>
    </location>
</feature>
<evidence type="ECO:0000313" key="4">
    <source>
        <dbReference type="Proteomes" id="UP000007015"/>
    </source>
</evidence>
<dbReference type="AlphaFoldDB" id="B8B2I4"/>
<dbReference type="SUPFAM" id="SSF56672">
    <property type="entry name" value="DNA/RNA polymerases"/>
    <property type="match status" value="1"/>
</dbReference>
<dbReference type="EMBL" id="CM000131">
    <property type="protein sequence ID" value="EEC81314.1"/>
    <property type="molecule type" value="Genomic_DNA"/>
</dbReference>
<feature type="compositionally biased region" description="Basic and acidic residues" evidence="1">
    <location>
        <begin position="166"/>
        <end position="180"/>
    </location>
</feature>
<dbReference type="CDD" id="cd01650">
    <property type="entry name" value="RT_nLTR_like"/>
    <property type="match status" value="1"/>
</dbReference>
<gene>
    <name evidence="3" type="ORF">OsI_24468</name>
</gene>
<protein>
    <recommendedName>
        <fullName evidence="2">Reverse transcriptase domain-containing protein</fullName>
    </recommendedName>
</protein>
<dbReference type="OMA" id="WVESDEM"/>
<name>B8B2I4_ORYSI</name>
<sequence>MSTVAGGGDLGIVGETIAHPKPADSTMASPMSAAPDSRALFPVEDGHEEQVSSQALKMDTGSGDNTLRPEKFTEGEMNEEEEDVVEVILEEGEVQEAGQWTILARFYSLRVPNQAALFDDMRRAWRLRADMSYKSLRDNMGAGSASSSSSRQKQGDQGEDLVPPRVDAHDGFESAKKEGDTQIDEQLAGYAEKMKVGETEVQKVSLPGREGASHKRGPEIRLDGVEDTTSLPSCEMIPAIKTISQQASYGDELSEDCSGEDRREPQTQGATKKSGRVMQALLEYQQTVEESSKSVFESGVSSRALKRSRKTEGVVTGKEKEATSPGAAGDFNEALWQFEHTSVRKRSNAQMQAFRDVLQTCQLVDLGFSGVPHTYDNKRQGSANVKVRLDRALADESWRDIFTNAQVVHLISPCSDHSPILVKFTTGSDRQCRAKCLHYEICWECEPAVQGIVKDAWVESDEMLHLGDISKALKRVMGALQSWSKVKFKNIDRELEKARKHLAMLMEQNADSREIRQASDRMNELLYREEMLWLQRSRISWLKEGDHNTKFFHSKAVWRAKKNRISRLRASDGTIHNTATTIEKLATDYFKEIYKADPNLDQASVSQLFQKKVTAAMNENLCKEFTDEEIADALFQIGPLKAPGPDGFPARFYQRNWATIKSDVVAAVKEFFHSGIMPEGANETAIVLIPKIDQPVELKDFRPISLCNVLYKIVSKCLVNRLRPILDELILVNQSAFVPGRLITDNSLLAFECFHFIQKNKHQNKAACAYKLDLSKAYDRVDWVFLEQAMYKLGFAH</sequence>
<keyword evidence="4" id="KW-1185">Reference proteome</keyword>
<organism evidence="3 4">
    <name type="scientific">Oryza sativa subsp. indica</name>
    <name type="common">Rice</name>
    <dbReference type="NCBI Taxonomy" id="39946"/>
    <lineage>
        <taxon>Eukaryota</taxon>
        <taxon>Viridiplantae</taxon>
        <taxon>Streptophyta</taxon>
        <taxon>Embryophyta</taxon>
        <taxon>Tracheophyta</taxon>
        <taxon>Spermatophyta</taxon>
        <taxon>Magnoliopsida</taxon>
        <taxon>Liliopsida</taxon>
        <taxon>Poales</taxon>
        <taxon>Poaceae</taxon>
        <taxon>BOP clade</taxon>
        <taxon>Oryzoideae</taxon>
        <taxon>Oryzeae</taxon>
        <taxon>Oryzinae</taxon>
        <taxon>Oryza</taxon>
        <taxon>Oryza sativa</taxon>
    </lineage>
</organism>
<dbReference type="Pfam" id="PF00078">
    <property type="entry name" value="RVT_1"/>
    <property type="match status" value="1"/>
</dbReference>
<dbReference type="Gene3D" id="3.60.10.10">
    <property type="entry name" value="Endonuclease/exonuclease/phosphatase"/>
    <property type="match status" value="1"/>
</dbReference>